<evidence type="ECO:0000313" key="3">
    <source>
        <dbReference type="EMBL" id="SUE40498.1"/>
    </source>
</evidence>
<evidence type="ECO:0000313" key="4">
    <source>
        <dbReference type="Proteomes" id="UP000054844"/>
    </source>
</evidence>
<name>A0A1S8D2W3_9PROT</name>
<evidence type="ECO:0000256" key="1">
    <source>
        <dbReference type="SAM" id="Phobius"/>
    </source>
</evidence>
<dbReference type="RefSeq" id="WP_019461846.1">
    <property type="nucleotide sequence ID" value="NZ_AP031462.1"/>
</dbReference>
<keyword evidence="1" id="KW-0472">Membrane</keyword>
<evidence type="ECO:0008006" key="6">
    <source>
        <dbReference type="Google" id="ProtNLM"/>
    </source>
</evidence>
<dbReference type="OrthoDB" id="7284440at2"/>
<dbReference type="EMBL" id="UGVN01000001">
    <property type="protein sequence ID" value="SUE40498.1"/>
    <property type="molecule type" value="Genomic_DNA"/>
</dbReference>
<gene>
    <name evidence="2" type="ORF">APZ41_016370</name>
    <name evidence="3" type="ORF">NCTC13291_02064</name>
</gene>
<dbReference type="Proteomes" id="UP000254919">
    <property type="component" value="Unassembled WGS sequence"/>
</dbReference>
<reference evidence="3 5" key="2">
    <citation type="submission" date="2018-06" db="EMBL/GenBank/DDBJ databases">
        <authorList>
            <consortium name="Pathogen Informatics"/>
            <person name="Doyle S."/>
        </authorList>
    </citation>
    <scope>NUCLEOTIDE SEQUENCE [LARGE SCALE GENOMIC DNA]</scope>
    <source>
        <strain evidence="3 5">NCTC13291</strain>
    </source>
</reference>
<organism evidence="2 4">
    <name type="scientific">Roseomonas mucosa</name>
    <dbReference type="NCBI Taxonomy" id="207340"/>
    <lineage>
        <taxon>Bacteria</taxon>
        <taxon>Pseudomonadati</taxon>
        <taxon>Pseudomonadota</taxon>
        <taxon>Alphaproteobacteria</taxon>
        <taxon>Acetobacterales</taxon>
        <taxon>Roseomonadaceae</taxon>
        <taxon>Roseomonas</taxon>
    </lineage>
</organism>
<dbReference type="PROSITE" id="PS51257">
    <property type="entry name" value="PROKAR_LIPOPROTEIN"/>
    <property type="match status" value="1"/>
</dbReference>
<protein>
    <recommendedName>
        <fullName evidence="6">Transmembrane protein (PGPGW)</fullName>
    </recommendedName>
</protein>
<dbReference type="AlphaFoldDB" id="A0A1S8D2W3"/>
<proteinExistence type="predicted"/>
<dbReference type="EMBL" id="LLWF02000072">
    <property type="protein sequence ID" value="ONH82094.1"/>
    <property type="molecule type" value="Genomic_DNA"/>
</dbReference>
<dbReference type="GeneID" id="99633113"/>
<dbReference type="STRING" id="207340.APZ41_016370"/>
<keyword evidence="1" id="KW-1133">Transmembrane helix</keyword>
<feature type="transmembrane region" description="Helical" evidence="1">
    <location>
        <begin position="20"/>
        <end position="43"/>
    </location>
</feature>
<evidence type="ECO:0000313" key="5">
    <source>
        <dbReference type="Proteomes" id="UP000254919"/>
    </source>
</evidence>
<evidence type="ECO:0000313" key="2">
    <source>
        <dbReference type="EMBL" id="ONH82094.1"/>
    </source>
</evidence>
<reference evidence="2 4" key="1">
    <citation type="submission" date="2016-12" db="EMBL/GenBank/DDBJ databases">
        <title>Draft genome sequence of Roseomonas mucosa strain AU37, isolated from a peripheral intravenous catheter.</title>
        <authorList>
            <person name="Choudhury M.A."/>
            <person name="Sidjabat H.E."/>
            <person name="Wailan A.M."/>
            <person name="Zhang L."/>
            <person name="Marsh N.M."/>
            <person name="Rickard C.M."/>
            <person name="Davies M."/>
            <person name="Mcmillan D.J."/>
        </authorList>
    </citation>
    <scope>NUCLEOTIDE SEQUENCE [LARGE SCALE GENOMIC DNA]</scope>
    <source>
        <strain evidence="2 4">SAVE376</strain>
    </source>
</reference>
<sequence>MVVLRPSAARKATGWSLLGLGVLGCVLPFLQGFLFLALGLFVLRDQHGWAARGWDRLAGRWPGAVGKVEELEGRMSRRLAGWKQRAGRLLGRG</sequence>
<accession>A0A1S8D2W3</accession>
<keyword evidence="1" id="KW-0812">Transmembrane</keyword>
<keyword evidence="4" id="KW-1185">Reference proteome</keyword>
<dbReference type="Proteomes" id="UP000054844">
    <property type="component" value="Unassembled WGS sequence"/>
</dbReference>